<dbReference type="GO" id="GO:0034498">
    <property type="term" value="P:early endosome to Golgi transport"/>
    <property type="evidence" value="ECO:0007669"/>
    <property type="project" value="TreeGrafter"/>
</dbReference>
<dbReference type="Proteomes" id="UP000054549">
    <property type="component" value="Unassembled WGS sequence"/>
</dbReference>
<comment type="subcellular location">
    <subcellularLocation>
        <location evidence="1">Golgi apparatus</location>
    </subcellularLocation>
</comment>
<dbReference type="OrthoDB" id="10256906at2759"/>
<proteinExistence type="predicted"/>
<organism evidence="7 8">
    <name type="scientific">Amanita muscaria (strain Koide BX008)</name>
    <dbReference type="NCBI Taxonomy" id="946122"/>
    <lineage>
        <taxon>Eukaryota</taxon>
        <taxon>Fungi</taxon>
        <taxon>Dikarya</taxon>
        <taxon>Basidiomycota</taxon>
        <taxon>Agaricomycotina</taxon>
        <taxon>Agaricomycetes</taxon>
        <taxon>Agaricomycetidae</taxon>
        <taxon>Agaricales</taxon>
        <taxon>Pluteineae</taxon>
        <taxon>Amanitaceae</taxon>
        <taxon>Amanita</taxon>
    </lineage>
</organism>
<dbReference type="AlphaFoldDB" id="A0A0C2XHY1"/>
<evidence type="ECO:0000259" key="6">
    <source>
        <dbReference type="Pfam" id="PF23274"/>
    </source>
</evidence>
<sequence>MTEGTQQQVLVTYEAPQTFLASGTWKQIHASLLTQLPLRNIHWKSKSHSALRTIQELAVTLVPFDSVRDELTSQVPTTTLEKPLLNLYILPCEDTDLEAYRLVHKQPVKEWLSKIAARKHQDWLLLHIVKHDLRTSAGKLFQLKGSVLEKMKADFNMDKRDRVAQISWAPGSEGNAATWAEFINKIKDGLVHAFNSAIAQREEEVKRSESQRQMPGWNFCTFFILKESLSNSFEGMKLFDESLLHYSELEELFTHVLKEKNLSWFGTLINPEPLDDSSPLLALTKKPYRALILANNISVFDLRSYLLARRCGILAKQRKISEATRKVKSFLVTFARQLRQIEATLPRFFIESWIYNSALSAVDQCDQWVSIYKIDESQSISFYAAKGELLELCQIQLNMIGTRTNHLPQSLPFMTCPNQGDVKGDVTSASQQISNPDICSSVDDIEKFYDLYVKVTNQAVEMYGKAKRRKFALKLHESLAALDLHRGRFDAALAAYASLPAHYVPYTWSSLESFTLSRTLDIYTKSQKTKDREWVHNALAFLKSVVEWPEVDSVIHEAGRIDLISHSVRLLKDVSTELEADVVFTDHPAVIVRIAGAVKLANSRDGFYLDVKVDNLLPCDIPIDEVTLVMSGRDSGSRTLSSESKVKNIPTGQTILTLFCPVSSSGTYVLESSQVSIGHLKLQWSHRKSGQKNTRQTPNEVPIQVPLDSLALGVQIRQPRHIKLGRPAFLLVTISTGRNNTTRIALTLTSGGANFRVEEATVAEGQLIPAIVGDGLVFSDVPANTDITIRVPYGETSSSRVLKVLVCLNYTTTSEPDLPRILQTTHVVLTSLPFSVNVEDFFRDRSLISKFTISATDHQHVRIASVKLEAPENMPTFKVLRSPTFQNITTVRPTQPIHALFHLDPGDSPAREPLSLVVQYRMLREEVEELIQNSVEAVLGVSSIASTGCDGSAVIKKLVEALEIDGTWVELYELAGELVVPLRDDDRDDSVLESVRKSLERPQHSLQTGSSWRVMEIPVDVPQIHLVVSAHLSLEEGKHTNKETLYAGQPVAANLTIRTSFHWHVDKRQQYAMRFDIDELVKDWLISGCKRGDFIARDGEAFSVSLTMIALHHGLLPLPKVSITALPDASETRMGSCTIPSTDVYQVHGAERVLVLPRGGKSTFVVWMGTT</sequence>
<dbReference type="PANTHER" id="PTHR13251:SF3">
    <property type="entry name" value="TRAFFICKING PROTEIN PARTICLE COMPLEX SUBUNIT 10"/>
    <property type="match status" value="1"/>
</dbReference>
<evidence type="ECO:0000313" key="7">
    <source>
        <dbReference type="EMBL" id="KIL68558.1"/>
    </source>
</evidence>
<dbReference type="InParanoid" id="A0A0C2XHY1"/>
<accession>A0A0C2XHY1</accession>
<name>A0A0C2XHY1_AMAMK</name>
<evidence type="ECO:0000256" key="3">
    <source>
        <dbReference type="ARBA" id="ARBA00023034"/>
    </source>
</evidence>
<feature type="domain" description="TRAPPC10/Trs130 C-terminal" evidence="4">
    <location>
        <begin position="1018"/>
        <end position="1156"/>
    </location>
</feature>
<dbReference type="InterPro" id="IPR022233">
    <property type="entry name" value="TRAPPC10/Trs130_C"/>
</dbReference>
<evidence type="ECO:0008006" key="9">
    <source>
        <dbReference type="Google" id="ProtNLM"/>
    </source>
</evidence>
<feature type="domain" description="TRAPPC10/Trs130 N-terminal" evidence="5">
    <location>
        <begin position="6"/>
        <end position="323"/>
    </location>
</feature>
<dbReference type="InterPro" id="IPR045126">
    <property type="entry name" value="TRAPPC10/Trs130"/>
</dbReference>
<evidence type="ECO:0000259" key="5">
    <source>
        <dbReference type="Pfam" id="PF23036"/>
    </source>
</evidence>
<keyword evidence="8" id="KW-1185">Reference proteome</keyword>
<dbReference type="InterPro" id="IPR056913">
    <property type="entry name" value="TRAPPC10/Trs130_N"/>
</dbReference>
<dbReference type="EMBL" id="KN818228">
    <property type="protein sequence ID" value="KIL68558.1"/>
    <property type="molecule type" value="Genomic_DNA"/>
</dbReference>
<protein>
    <recommendedName>
        <fullName evidence="9">Trafficking protein particle complex subunit 10</fullName>
    </recommendedName>
</protein>
<dbReference type="STRING" id="946122.A0A0C2XHY1"/>
<keyword evidence="3" id="KW-0333">Golgi apparatus</keyword>
<reference evidence="7 8" key="1">
    <citation type="submission" date="2014-04" db="EMBL/GenBank/DDBJ databases">
        <title>Evolutionary Origins and Diversification of the Mycorrhizal Mutualists.</title>
        <authorList>
            <consortium name="DOE Joint Genome Institute"/>
            <consortium name="Mycorrhizal Genomics Consortium"/>
            <person name="Kohler A."/>
            <person name="Kuo A."/>
            <person name="Nagy L.G."/>
            <person name="Floudas D."/>
            <person name="Copeland A."/>
            <person name="Barry K.W."/>
            <person name="Cichocki N."/>
            <person name="Veneault-Fourrey C."/>
            <person name="LaButti K."/>
            <person name="Lindquist E.A."/>
            <person name="Lipzen A."/>
            <person name="Lundell T."/>
            <person name="Morin E."/>
            <person name="Murat C."/>
            <person name="Riley R."/>
            <person name="Ohm R."/>
            <person name="Sun H."/>
            <person name="Tunlid A."/>
            <person name="Henrissat B."/>
            <person name="Grigoriev I.V."/>
            <person name="Hibbett D.S."/>
            <person name="Martin F."/>
        </authorList>
    </citation>
    <scope>NUCLEOTIDE SEQUENCE [LARGE SCALE GENOMIC DNA]</scope>
    <source>
        <strain evidence="7 8">Koide BX008</strain>
    </source>
</reference>
<keyword evidence="2" id="KW-0813">Transport</keyword>
<dbReference type="PANTHER" id="PTHR13251">
    <property type="entry name" value="EPILEPSY HOLOPROSENCEPHALY CANDIDATE 1/TMEM1"/>
    <property type="match status" value="1"/>
</dbReference>
<evidence type="ECO:0000259" key="4">
    <source>
        <dbReference type="Pfam" id="PF12584"/>
    </source>
</evidence>
<evidence type="ECO:0000256" key="2">
    <source>
        <dbReference type="ARBA" id="ARBA00022448"/>
    </source>
</evidence>
<feature type="domain" description="DUF7077" evidence="6">
    <location>
        <begin position="711"/>
        <end position="815"/>
    </location>
</feature>
<dbReference type="GO" id="GO:1990071">
    <property type="term" value="C:TRAPPII protein complex"/>
    <property type="evidence" value="ECO:0007669"/>
    <property type="project" value="InterPro"/>
</dbReference>
<dbReference type="InterPro" id="IPR055505">
    <property type="entry name" value="DUF7077"/>
</dbReference>
<evidence type="ECO:0000313" key="8">
    <source>
        <dbReference type="Proteomes" id="UP000054549"/>
    </source>
</evidence>
<dbReference type="Pfam" id="PF23036">
    <property type="entry name" value="TRAPPC10_1st"/>
    <property type="match status" value="1"/>
</dbReference>
<gene>
    <name evidence="7" type="ORF">M378DRAFT_158367</name>
</gene>
<dbReference type="GO" id="GO:0005829">
    <property type="term" value="C:cytosol"/>
    <property type="evidence" value="ECO:0007669"/>
    <property type="project" value="GOC"/>
</dbReference>
<dbReference type="HOGENOM" id="CLU_004654_0_0_1"/>
<dbReference type="GO" id="GO:0006891">
    <property type="term" value="P:intra-Golgi vesicle-mediated transport"/>
    <property type="evidence" value="ECO:0007669"/>
    <property type="project" value="TreeGrafter"/>
</dbReference>
<dbReference type="Pfam" id="PF23274">
    <property type="entry name" value="DUF7077"/>
    <property type="match status" value="1"/>
</dbReference>
<evidence type="ECO:0000256" key="1">
    <source>
        <dbReference type="ARBA" id="ARBA00004555"/>
    </source>
</evidence>
<dbReference type="Pfam" id="PF12584">
    <property type="entry name" value="TRAPPC10"/>
    <property type="match status" value="1"/>
</dbReference>